<sequence length="409" mass="44715">MTEKAFDEITLASGLKLKNRLVKAAMEESLGNEKQQPDRCIERLYHQWAQGGVGLIITGNVMVDKLAMTGPGGLALEDEANVLAFARQAQAGQKNDAKIIMQINHPGRQVYKKMRGKVLSPSAIPLNLGKHSSLFGVPKAMTEEEIEDVIARFVKTALLAEQAGFNGVQIHAAHGYLISQFLSPLVNQREDSWGGNLENRAKLLLQVAEGIKSAVSPSFSLSVKLNSADFQRGGFDVDDAKQVVEMLSDVGIDFVELSGGSYEAAAMQGVTKDGRTLAREAYFLSFAEQIAKDTQLPIMTTGGVTQLSTVKQVLDTKVELVGIASALAFEPNLVNTWQQNPSHQATILQPSFKDKTLKALATMAIVRRQLIRLGQGKRVQNSQCSTVTLVRDQLRAARLTKRYLRSVKR</sequence>
<dbReference type="RefSeq" id="WP_284208062.1">
    <property type="nucleotide sequence ID" value="NZ_BSSU01000010.1"/>
</dbReference>
<evidence type="ECO:0000313" key="5">
    <source>
        <dbReference type="Proteomes" id="UP001157133"/>
    </source>
</evidence>
<dbReference type="Pfam" id="PF00724">
    <property type="entry name" value="Oxidored_FMN"/>
    <property type="match status" value="1"/>
</dbReference>
<keyword evidence="1" id="KW-0285">Flavoprotein</keyword>
<evidence type="ECO:0000313" key="4">
    <source>
        <dbReference type="EMBL" id="GLX82691.1"/>
    </source>
</evidence>
<dbReference type="Gene3D" id="3.20.20.70">
    <property type="entry name" value="Aldolase class I"/>
    <property type="match status" value="1"/>
</dbReference>
<dbReference type="InterPro" id="IPR051799">
    <property type="entry name" value="NADH_flavin_oxidoreductase"/>
</dbReference>
<reference evidence="4 5" key="1">
    <citation type="submission" date="2023-03" db="EMBL/GenBank/DDBJ databases">
        <title>Draft genome sequence of Thalassotalea eurytherma JCM 18482T.</title>
        <authorList>
            <person name="Sawabe T."/>
        </authorList>
    </citation>
    <scope>NUCLEOTIDE SEQUENCE [LARGE SCALE GENOMIC DNA]</scope>
    <source>
        <strain evidence="4 5">JCM 18482</strain>
    </source>
</reference>
<proteinExistence type="predicted"/>
<dbReference type="Proteomes" id="UP001157133">
    <property type="component" value="Unassembled WGS sequence"/>
</dbReference>
<dbReference type="CDD" id="cd04733">
    <property type="entry name" value="OYE_like_2_FMN"/>
    <property type="match status" value="1"/>
</dbReference>
<dbReference type="InterPro" id="IPR001155">
    <property type="entry name" value="OxRdtase_FMN_N"/>
</dbReference>
<organism evidence="4 5">
    <name type="scientific">Thalassotalea eurytherma</name>
    <dbReference type="NCBI Taxonomy" id="1144278"/>
    <lineage>
        <taxon>Bacteria</taxon>
        <taxon>Pseudomonadati</taxon>
        <taxon>Pseudomonadota</taxon>
        <taxon>Gammaproteobacteria</taxon>
        <taxon>Alteromonadales</taxon>
        <taxon>Colwelliaceae</taxon>
        <taxon>Thalassotalea</taxon>
    </lineage>
</organism>
<accession>A0ABQ6H3D9</accession>
<name>A0ABQ6H3D9_9GAMM</name>
<dbReference type="PANTHER" id="PTHR43656">
    <property type="entry name" value="BINDING OXIDOREDUCTASE, PUTATIVE (AFU_ORTHOLOGUE AFUA_2G08260)-RELATED"/>
    <property type="match status" value="1"/>
</dbReference>
<protein>
    <submittedName>
        <fullName evidence="4">2,4-dienoyl-CoA reductase</fullName>
    </submittedName>
</protein>
<dbReference type="EMBL" id="BSSU01000010">
    <property type="protein sequence ID" value="GLX82691.1"/>
    <property type="molecule type" value="Genomic_DNA"/>
</dbReference>
<dbReference type="PANTHER" id="PTHR43656:SF2">
    <property type="entry name" value="BINDING OXIDOREDUCTASE, PUTATIVE (AFU_ORTHOLOGUE AFUA_2G08260)-RELATED"/>
    <property type="match status" value="1"/>
</dbReference>
<feature type="domain" description="NADH:flavin oxidoreductase/NADH oxidase N-terminal" evidence="3">
    <location>
        <begin position="6"/>
        <end position="340"/>
    </location>
</feature>
<evidence type="ECO:0000259" key="3">
    <source>
        <dbReference type="Pfam" id="PF00724"/>
    </source>
</evidence>
<comment type="caution">
    <text evidence="4">The sequence shown here is derived from an EMBL/GenBank/DDBJ whole genome shotgun (WGS) entry which is preliminary data.</text>
</comment>
<dbReference type="SUPFAM" id="SSF51395">
    <property type="entry name" value="FMN-linked oxidoreductases"/>
    <property type="match status" value="1"/>
</dbReference>
<evidence type="ECO:0000256" key="1">
    <source>
        <dbReference type="ARBA" id="ARBA00022630"/>
    </source>
</evidence>
<keyword evidence="5" id="KW-1185">Reference proteome</keyword>
<keyword evidence="2" id="KW-0560">Oxidoreductase</keyword>
<dbReference type="InterPro" id="IPR013785">
    <property type="entry name" value="Aldolase_TIM"/>
</dbReference>
<evidence type="ECO:0000256" key="2">
    <source>
        <dbReference type="ARBA" id="ARBA00023002"/>
    </source>
</evidence>
<gene>
    <name evidence="4" type="ORF">theurythT_21430</name>
</gene>